<proteinExistence type="evidence at transcript level"/>
<sequence length="146" mass="17130">MHTINKTVPKRKGWERQSPFLLSKGQGFHPLKLLQRNMLCKLQVVCLLYRVIHLLPKRCFLQGIQKSLQEYISRTFLECIQQLRPGWIMCQTMSEESNQVMQINMYSVMSLLQTRLELKLFFKCWLSLVLPYNMHPESGSLITIGG</sequence>
<dbReference type="AlphaFoldDB" id="C0Z2A3"/>
<reference evidence="1" key="1">
    <citation type="journal article" date="2009" name="DNA Res.">
        <title>Analysis of multiple occurrences of alternative splicing events in Arabidopsis thaliana using novel sequenced full-length cDNAs.</title>
        <authorList>
            <person name="Iida K."/>
            <person name="Fukami-Kobayashi K."/>
            <person name="Toyoda A."/>
            <person name="Sakaki Y."/>
            <person name="Kobayashi M."/>
            <person name="Seki M."/>
            <person name="Shinozaki K."/>
        </authorList>
    </citation>
    <scope>NUCLEOTIDE SEQUENCE</scope>
</reference>
<protein>
    <submittedName>
        <fullName evidence="1">AT4G00020 protein</fullName>
    </submittedName>
</protein>
<organism evidence="1">
    <name type="scientific">Arabidopsis thaliana</name>
    <name type="common">Mouse-ear cress</name>
    <dbReference type="NCBI Taxonomy" id="3702"/>
    <lineage>
        <taxon>Eukaryota</taxon>
        <taxon>Viridiplantae</taxon>
        <taxon>Streptophyta</taxon>
        <taxon>Embryophyta</taxon>
        <taxon>Tracheophyta</taxon>
        <taxon>Spermatophyta</taxon>
        <taxon>Magnoliopsida</taxon>
        <taxon>eudicotyledons</taxon>
        <taxon>Gunneridae</taxon>
        <taxon>Pentapetalae</taxon>
        <taxon>rosids</taxon>
        <taxon>malvids</taxon>
        <taxon>Brassicales</taxon>
        <taxon>Brassicaceae</taxon>
        <taxon>Camelineae</taxon>
        <taxon>Arabidopsis</taxon>
    </lineage>
</organism>
<evidence type="ECO:0000313" key="1">
    <source>
        <dbReference type="EMBL" id="BAH56832.1"/>
    </source>
</evidence>
<dbReference type="EMBL" id="AK318717">
    <property type="protein sequence ID" value="BAH56832.1"/>
    <property type="molecule type" value="mRNA"/>
</dbReference>
<accession>C0Z2A3</accession>
<dbReference type="InterPro" id="IPR036315">
    <property type="entry name" value="BRCA2_hlx_sf"/>
</dbReference>
<name>C0Z2A3_ARATH</name>
<gene>
    <name evidence="1" type="ordered locus">At4g00020</name>
</gene>
<dbReference type="SUPFAM" id="SSF81872">
    <property type="entry name" value="BRCA2 helical domain"/>
    <property type="match status" value="1"/>
</dbReference>